<feature type="region of interest" description="Disordered" evidence="1">
    <location>
        <begin position="17"/>
        <end position="41"/>
    </location>
</feature>
<dbReference type="EMBL" id="JAPQKT010000008">
    <property type="protein sequence ID" value="KAJ5222818.1"/>
    <property type="molecule type" value="Genomic_DNA"/>
</dbReference>
<evidence type="ECO:0000256" key="2">
    <source>
        <dbReference type="SAM" id="SignalP"/>
    </source>
</evidence>
<reference evidence="3" key="2">
    <citation type="journal article" date="2023" name="IMA Fungus">
        <title>Comparative genomic study of the Penicillium genus elucidates a diverse pangenome and 15 lateral gene transfer events.</title>
        <authorList>
            <person name="Petersen C."/>
            <person name="Sorensen T."/>
            <person name="Nielsen M.R."/>
            <person name="Sondergaard T.E."/>
            <person name="Sorensen J.L."/>
            <person name="Fitzpatrick D.A."/>
            <person name="Frisvad J.C."/>
            <person name="Nielsen K.L."/>
        </authorList>
    </citation>
    <scope>NUCLEOTIDE SEQUENCE</scope>
    <source>
        <strain evidence="3">IBT 23319</strain>
    </source>
</reference>
<protein>
    <submittedName>
        <fullName evidence="3">Uncharacterized protein</fullName>
    </submittedName>
</protein>
<feature type="compositionally biased region" description="Gly residues" evidence="1">
    <location>
        <begin position="27"/>
        <end position="39"/>
    </location>
</feature>
<sequence>MKLLTLLAVPLAATLVQGQGGNPPHLQGGGGGGGGGGGAQPTCSNCSTQKVCDSCVTTEVPHTSIIPAQTHSWTQTEVNCQAVPTTSTCSTPLP</sequence>
<name>A0A9W9NQ75_PENCI</name>
<dbReference type="AlphaFoldDB" id="A0A9W9NQ75"/>
<proteinExistence type="predicted"/>
<dbReference type="Proteomes" id="UP001147733">
    <property type="component" value="Unassembled WGS sequence"/>
</dbReference>
<organism evidence="3 4">
    <name type="scientific">Penicillium citrinum</name>
    <dbReference type="NCBI Taxonomy" id="5077"/>
    <lineage>
        <taxon>Eukaryota</taxon>
        <taxon>Fungi</taxon>
        <taxon>Dikarya</taxon>
        <taxon>Ascomycota</taxon>
        <taxon>Pezizomycotina</taxon>
        <taxon>Eurotiomycetes</taxon>
        <taxon>Eurotiomycetidae</taxon>
        <taxon>Eurotiales</taxon>
        <taxon>Aspergillaceae</taxon>
        <taxon>Penicillium</taxon>
    </lineage>
</organism>
<comment type="caution">
    <text evidence="3">The sequence shown here is derived from an EMBL/GenBank/DDBJ whole genome shotgun (WGS) entry which is preliminary data.</text>
</comment>
<evidence type="ECO:0000313" key="4">
    <source>
        <dbReference type="Proteomes" id="UP001147733"/>
    </source>
</evidence>
<feature type="chain" id="PRO_5040808252" evidence="2">
    <location>
        <begin position="19"/>
        <end position="94"/>
    </location>
</feature>
<feature type="compositionally biased region" description="Low complexity" evidence="1">
    <location>
        <begin position="17"/>
        <end position="26"/>
    </location>
</feature>
<dbReference type="RefSeq" id="XP_056497741.1">
    <property type="nucleotide sequence ID" value="XM_056647976.1"/>
</dbReference>
<keyword evidence="4" id="KW-1185">Reference proteome</keyword>
<evidence type="ECO:0000313" key="3">
    <source>
        <dbReference type="EMBL" id="KAJ5222818.1"/>
    </source>
</evidence>
<evidence type="ECO:0000256" key="1">
    <source>
        <dbReference type="SAM" id="MobiDB-lite"/>
    </source>
</evidence>
<accession>A0A9W9NQ75</accession>
<gene>
    <name evidence="3" type="ORF">N7469_009058</name>
</gene>
<feature type="signal peptide" evidence="2">
    <location>
        <begin position="1"/>
        <end position="18"/>
    </location>
</feature>
<dbReference type="GeneID" id="81387143"/>
<keyword evidence="2" id="KW-0732">Signal</keyword>
<reference evidence="3" key="1">
    <citation type="submission" date="2022-11" db="EMBL/GenBank/DDBJ databases">
        <authorList>
            <person name="Petersen C."/>
        </authorList>
    </citation>
    <scope>NUCLEOTIDE SEQUENCE</scope>
    <source>
        <strain evidence="3">IBT 23319</strain>
    </source>
</reference>